<comment type="catalytic activity">
    <reaction evidence="14">
        <text>IMP + diphosphate = hypoxanthine + 5-phospho-alpha-D-ribose 1-diphosphate</text>
        <dbReference type="Rhea" id="RHEA:17973"/>
        <dbReference type="ChEBI" id="CHEBI:17368"/>
        <dbReference type="ChEBI" id="CHEBI:33019"/>
        <dbReference type="ChEBI" id="CHEBI:58017"/>
        <dbReference type="ChEBI" id="CHEBI:58053"/>
        <dbReference type="EC" id="2.4.2.8"/>
    </reaction>
    <physiologicalReaction direction="right-to-left" evidence="14">
        <dbReference type="Rhea" id="RHEA:17975"/>
    </physiologicalReaction>
</comment>
<dbReference type="EMBL" id="JABMKT010000008">
    <property type="protein sequence ID" value="NYV27683.1"/>
    <property type="molecule type" value="Genomic_DNA"/>
</dbReference>
<comment type="similarity">
    <text evidence="4 15">Belongs to the purine/pyrimidine phosphoribosyltransferase family.</text>
</comment>
<organism evidence="17 18">
    <name type="scientific">Streptobacillus felis</name>
    <dbReference type="NCBI Taxonomy" id="1384509"/>
    <lineage>
        <taxon>Bacteria</taxon>
        <taxon>Fusobacteriati</taxon>
        <taxon>Fusobacteriota</taxon>
        <taxon>Fusobacteriia</taxon>
        <taxon>Fusobacteriales</taxon>
        <taxon>Leptotrichiaceae</taxon>
        <taxon>Streptobacillus</taxon>
    </lineage>
</organism>
<comment type="cofactor">
    <cofactor evidence="1 15">
        <name>Mg(2+)</name>
        <dbReference type="ChEBI" id="CHEBI:18420"/>
    </cofactor>
</comment>
<dbReference type="InterPro" id="IPR029057">
    <property type="entry name" value="PRTase-like"/>
</dbReference>
<keyword evidence="8 15" id="KW-0808">Transferase</keyword>
<dbReference type="GO" id="GO:0052657">
    <property type="term" value="F:guanine phosphoribosyltransferase activity"/>
    <property type="evidence" value="ECO:0007669"/>
    <property type="project" value="UniProtKB-ARBA"/>
</dbReference>
<dbReference type="CDD" id="cd06223">
    <property type="entry name" value="PRTases_typeI"/>
    <property type="match status" value="1"/>
</dbReference>
<dbReference type="NCBIfam" id="TIGR01203">
    <property type="entry name" value="HGPRTase"/>
    <property type="match status" value="1"/>
</dbReference>
<dbReference type="PANTHER" id="PTHR43340">
    <property type="entry name" value="HYPOXANTHINE-GUANINE PHOSPHORIBOSYLTRANSFERASE"/>
    <property type="match status" value="1"/>
</dbReference>
<evidence type="ECO:0000256" key="6">
    <source>
        <dbReference type="ARBA" id="ARBA00022490"/>
    </source>
</evidence>
<dbReference type="FunFam" id="3.40.50.2020:FF:000006">
    <property type="entry name" value="Hypoxanthine phosphoribosyltransferase"/>
    <property type="match status" value="1"/>
</dbReference>
<evidence type="ECO:0000256" key="8">
    <source>
        <dbReference type="ARBA" id="ARBA00022679"/>
    </source>
</evidence>
<keyword evidence="11 15" id="KW-0547">Nucleotide-binding</keyword>
<dbReference type="GO" id="GO:0005829">
    <property type="term" value="C:cytosol"/>
    <property type="evidence" value="ECO:0007669"/>
    <property type="project" value="TreeGrafter"/>
</dbReference>
<dbReference type="InterPro" id="IPR005904">
    <property type="entry name" value="Hxn_phspho_trans"/>
</dbReference>
<comment type="catalytic activity">
    <reaction evidence="13">
        <text>GMP + diphosphate = guanine + 5-phospho-alpha-D-ribose 1-diphosphate</text>
        <dbReference type="Rhea" id="RHEA:25424"/>
        <dbReference type="ChEBI" id="CHEBI:16235"/>
        <dbReference type="ChEBI" id="CHEBI:33019"/>
        <dbReference type="ChEBI" id="CHEBI:58017"/>
        <dbReference type="ChEBI" id="CHEBI:58115"/>
        <dbReference type="EC" id="2.4.2.8"/>
    </reaction>
    <physiologicalReaction direction="right-to-left" evidence="13">
        <dbReference type="Rhea" id="RHEA:25426"/>
    </physiologicalReaction>
</comment>
<dbReference type="UniPathway" id="UPA00591">
    <property type="reaction ID" value="UER00648"/>
</dbReference>
<comment type="subcellular location">
    <subcellularLocation>
        <location evidence="2 15">Cytoplasm</location>
    </subcellularLocation>
</comment>
<evidence type="ECO:0000256" key="15">
    <source>
        <dbReference type="RuleBase" id="RU364099"/>
    </source>
</evidence>
<dbReference type="EC" id="2.4.2.8" evidence="5 15"/>
<evidence type="ECO:0000313" key="17">
    <source>
        <dbReference type="EMBL" id="NYV27683.1"/>
    </source>
</evidence>
<evidence type="ECO:0000256" key="14">
    <source>
        <dbReference type="ARBA" id="ARBA00049402"/>
    </source>
</evidence>
<name>A0A7Z0TBS6_9FUSO</name>
<dbReference type="GO" id="GO:0006178">
    <property type="term" value="P:guanine salvage"/>
    <property type="evidence" value="ECO:0007669"/>
    <property type="project" value="TreeGrafter"/>
</dbReference>
<dbReference type="InterPro" id="IPR050408">
    <property type="entry name" value="HGPRT"/>
</dbReference>
<dbReference type="GO" id="GO:0000287">
    <property type="term" value="F:magnesium ion binding"/>
    <property type="evidence" value="ECO:0007669"/>
    <property type="project" value="TreeGrafter"/>
</dbReference>
<evidence type="ECO:0000256" key="10">
    <source>
        <dbReference type="ARBA" id="ARBA00022726"/>
    </source>
</evidence>
<evidence type="ECO:0000256" key="12">
    <source>
        <dbReference type="ARBA" id="ARBA00022842"/>
    </source>
</evidence>
<evidence type="ECO:0000256" key="1">
    <source>
        <dbReference type="ARBA" id="ARBA00001946"/>
    </source>
</evidence>
<dbReference type="Gene3D" id="3.40.50.2020">
    <property type="match status" value="1"/>
</dbReference>
<dbReference type="GO" id="GO:0032263">
    <property type="term" value="P:GMP salvage"/>
    <property type="evidence" value="ECO:0007669"/>
    <property type="project" value="TreeGrafter"/>
</dbReference>
<evidence type="ECO:0000256" key="3">
    <source>
        <dbReference type="ARBA" id="ARBA00004669"/>
    </source>
</evidence>
<dbReference type="SUPFAM" id="SSF53271">
    <property type="entry name" value="PRTase-like"/>
    <property type="match status" value="1"/>
</dbReference>
<evidence type="ECO:0000313" key="18">
    <source>
        <dbReference type="Proteomes" id="UP000526184"/>
    </source>
</evidence>
<dbReference type="InterPro" id="IPR000836">
    <property type="entry name" value="PRTase_dom"/>
</dbReference>
<dbReference type="Proteomes" id="UP000526184">
    <property type="component" value="Unassembled WGS sequence"/>
</dbReference>
<dbReference type="RefSeq" id="WP_067321932.1">
    <property type="nucleotide sequence ID" value="NZ_CBCRWS010000005.1"/>
</dbReference>
<comment type="pathway">
    <text evidence="3 15">Purine metabolism; IMP biosynthesis via salvage pathway; IMP from hypoxanthine: step 1/1.</text>
</comment>
<evidence type="ECO:0000256" key="13">
    <source>
        <dbReference type="ARBA" id="ARBA00048811"/>
    </source>
</evidence>
<accession>A0A7Z0TBS6</accession>
<protein>
    <recommendedName>
        <fullName evidence="5 15">Hypoxanthine phosphoribosyltransferase</fullName>
        <ecNumber evidence="5 15">2.4.2.8</ecNumber>
    </recommendedName>
</protein>
<evidence type="ECO:0000256" key="4">
    <source>
        <dbReference type="ARBA" id="ARBA00008391"/>
    </source>
</evidence>
<evidence type="ECO:0000256" key="9">
    <source>
        <dbReference type="ARBA" id="ARBA00022723"/>
    </source>
</evidence>
<dbReference type="OrthoDB" id="9802824at2"/>
<evidence type="ECO:0000256" key="5">
    <source>
        <dbReference type="ARBA" id="ARBA00011895"/>
    </source>
</evidence>
<keyword evidence="12 15" id="KW-0460">Magnesium</keyword>
<evidence type="ECO:0000259" key="16">
    <source>
        <dbReference type="Pfam" id="PF00156"/>
    </source>
</evidence>
<keyword evidence="7 15" id="KW-0328">Glycosyltransferase</keyword>
<keyword evidence="6 15" id="KW-0963">Cytoplasm</keyword>
<dbReference type="GO" id="GO:0006166">
    <property type="term" value="P:purine ribonucleoside salvage"/>
    <property type="evidence" value="ECO:0007669"/>
    <property type="project" value="UniProtKB-KW"/>
</dbReference>
<gene>
    <name evidence="17" type="primary">hpt</name>
    <name evidence="17" type="ORF">HP397_02420</name>
</gene>
<keyword evidence="18" id="KW-1185">Reference proteome</keyword>
<dbReference type="GO" id="GO:0032264">
    <property type="term" value="P:IMP salvage"/>
    <property type="evidence" value="ECO:0007669"/>
    <property type="project" value="UniProtKB-UniPathway"/>
</dbReference>
<keyword evidence="9 15" id="KW-0479">Metal-binding</keyword>
<comment type="caution">
    <text evidence="17">The sequence shown here is derived from an EMBL/GenBank/DDBJ whole genome shotgun (WGS) entry which is preliminary data.</text>
</comment>
<evidence type="ECO:0000256" key="11">
    <source>
        <dbReference type="ARBA" id="ARBA00022741"/>
    </source>
</evidence>
<keyword evidence="10 15" id="KW-0660">Purine salvage</keyword>
<dbReference type="PANTHER" id="PTHR43340:SF1">
    <property type="entry name" value="HYPOXANTHINE PHOSPHORIBOSYLTRANSFERASE"/>
    <property type="match status" value="1"/>
</dbReference>
<dbReference type="Pfam" id="PF00156">
    <property type="entry name" value="Pribosyltran"/>
    <property type="match status" value="1"/>
</dbReference>
<sequence length="178" mass="20529">MKYKVEVAIKEDEIAKRVKEIADEITKMYENQSLLLVGLLRGSAMFLADIARKIDYNKVDLTIDFMDVSSYGNSMESSREVRILKDLEEDVNGRHILIIEDIVDTGRTLSEVKKILLTRNPETLRICTLLDKPERREVEIDVDYIGFKIPDFFVVGYGIDYAQKHRTLPFVGKVVEIK</sequence>
<dbReference type="GO" id="GO:0004422">
    <property type="term" value="F:hypoxanthine phosphoribosyltransferase activity"/>
    <property type="evidence" value="ECO:0007669"/>
    <property type="project" value="InterPro"/>
</dbReference>
<dbReference type="AlphaFoldDB" id="A0A7Z0TBS6"/>
<feature type="domain" description="Phosphoribosyltransferase" evidence="16">
    <location>
        <begin position="12"/>
        <end position="161"/>
    </location>
</feature>
<proteinExistence type="inferred from homology"/>
<dbReference type="GO" id="GO:0046100">
    <property type="term" value="P:hypoxanthine metabolic process"/>
    <property type="evidence" value="ECO:0007669"/>
    <property type="project" value="TreeGrafter"/>
</dbReference>
<dbReference type="GO" id="GO:0000166">
    <property type="term" value="F:nucleotide binding"/>
    <property type="evidence" value="ECO:0007669"/>
    <property type="project" value="UniProtKB-KW"/>
</dbReference>
<reference evidence="17 18" key="1">
    <citation type="submission" date="2020-05" db="EMBL/GenBank/DDBJ databases">
        <title>Streptobacillus felis strain LHL191014123.</title>
        <authorList>
            <person name="Fawzy A."/>
            <person name="Rau J."/>
            <person name="Risse K."/>
            <person name="Schauerte N."/>
            <person name="Geiger C."/>
            <person name="Blom J."/>
            <person name="Imirzalioglu C."/>
            <person name="Falgenhauer J."/>
            <person name="Bach A."/>
            <person name="Herden C."/>
            <person name="Eisenberg T."/>
        </authorList>
    </citation>
    <scope>NUCLEOTIDE SEQUENCE [LARGE SCALE GENOMIC DNA]</scope>
    <source>
        <strain evidence="17 18">LHL191014123</strain>
    </source>
</reference>
<evidence type="ECO:0000256" key="2">
    <source>
        <dbReference type="ARBA" id="ARBA00004496"/>
    </source>
</evidence>
<evidence type="ECO:0000256" key="7">
    <source>
        <dbReference type="ARBA" id="ARBA00022676"/>
    </source>
</evidence>